<feature type="domain" description="3-hydroxyacyl-CoA dehydrogenase C-terminal" evidence="3">
    <location>
        <begin position="194"/>
        <end position="289"/>
    </location>
</feature>
<proteinExistence type="predicted"/>
<sequence length="292" mass="31603">MIYQGDLNMAIEKVAVIGMGLMGAGIAQVYAEGGCEVYVTDISEDYIKKGMASIDKFLSKTVAKGKMEEARKAEILSKIKPIKDISEAKDIDLAQEAVPEDMALKKKIHKQLDEVLPPNVIQAICTSALCISEVAGATKRPEKVIGTHFHSPAQVMKMVEVIRGLNTSDETVKETNDILLKCGKNAINVKDSPGFITSRVWCPFGMAAIQTLTEGVASKEDIDTALKEGFHHPLGPLALMDIIGLDVMLHAALDLEKNFGPAYSPPPLLKRMVAAGQLGVKTGKGFYDYSKK</sequence>
<dbReference type="PANTHER" id="PTHR48075">
    <property type="entry name" value="3-HYDROXYACYL-COA DEHYDROGENASE FAMILY PROTEIN"/>
    <property type="match status" value="1"/>
</dbReference>
<dbReference type="SUPFAM" id="SSF48179">
    <property type="entry name" value="6-phosphogluconate dehydrogenase C-terminal domain-like"/>
    <property type="match status" value="1"/>
</dbReference>
<dbReference type="InterPro" id="IPR036291">
    <property type="entry name" value="NAD(P)-bd_dom_sf"/>
</dbReference>
<dbReference type="InterPro" id="IPR008927">
    <property type="entry name" value="6-PGluconate_DH-like_C_sf"/>
</dbReference>
<feature type="non-terminal residue" evidence="5">
    <location>
        <position position="292"/>
    </location>
</feature>
<evidence type="ECO:0000259" key="4">
    <source>
        <dbReference type="Pfam" id="PF02737"/>
    </source>
</evidence>
<dbReference type="GO" id="GO:0008691">
    <property type="term" value="F:3-hydroxybutyryl-CoA dehydrogenase activity"/>
    <property type="evidence" value="ECO:0007669"/>
    <property type="project" value="TreeGrafter"/>
</dbReference>
<dbReference type="EMBL" id="GU080127">
    <property type="protein sequence ID" value="ADB04324.1"/>
    <property type="molecule type" value="Genomic_DNA"/>
</dbReference>
<evidence type="ECO:0000256" key="2">
    <source>
        <dbReference type="PIRSR" id="PIRSR000105-1"/>
    </source>
</evidence>
<dbReference type="InterPro" id="IPR022694">
    <property type="entry name" value="3-OHacyl-CoA_DH"/>
</dbReference>
<dbReference type="FunFam" id="3.40.50.720:FF:000009">
    <property type="entry name" value="Fatty oxidation complex, alpha subunit"/>
    <property type="match status" value="1"/>
</dbReference>
<accession>D2XBK5</accession>
<protein>
    <submittedName>
        <fullName evidence="5">Putative 3-hydroxybutyryl-CoA dehydrogenase</fullName>
    </submittedName>
</protein>
<dbReference type="AlphaFoldDB" id="D2XBK5"/>
<organism evidence="5">
    <name type="scientific">bacterium enrichment culture clone N47</name>
    <dbReference type="NCBI Taxonomy" id="700510"/>
    <lineage>
        <taxon>Bacteria</taxon>
        <taxon>environmental samples</taxon>
    </lineage>
</organism>
<feature type="site" description="Important for catalytic activity" evidence="2">
    <location>
        <position position="148"/>
    </location>
</feature>
<dbReference type="InterPro" id="IPR006176">
    <property type="entry name" value="3-OHacyl-CoA_DH_NAD-bd"/>
</dbReference>
<dbReference type="PANTHER" id="PTHR48075:SF5">
    <property type="entry name" value="3-HYDROXYBUTYRYL-COA DEHYDROGENASE"/>
    <property type="match status" value="1"/>
</dbReference>
<evidence type="ECO:0000259" key="3">
    <source>
        <dbReference type="Pfam" id="PF00725"/>
    </source>
</evidence>
<dbReference type="PIRSF" id="PIRSF000105">
    <property type="entry name" value="HCDH"/>
    <property type="match status" value="1"/>
</dbReference>
<evidence type="ECO:0000313" key="5">
    <source>
        <dbReference type="EMBL" id="ADB04324.1"/>
    </source>
</evidence>
<dbReference type="Gene3D" id="3.40.50.720">
    <property type="entry name" value="NAD(P)-binding Rossmann-like Domain"/>
    <property type="match status" value="1"/>
</dbReference>
<reference evidence="5" key="1">
    <citation type="journal article" date="2010" name="J. Bacteriol.">
        <title>Combined genomic and proteomic approaches identify gene clusters involved in anaerobic 2-methylnaphthalene degradation in the sulfate-reducing enrichment culture N47.</title>
        <authorList>
            <person name="Selesi D."/>
            <person name="Jehmlich N."/>
            <person name="von Bergen M."/>
            <person name="Schmidt F."/>
            <person name="Rattei T."/>
            <person name="Tischler P."/>
            <person name="Lueders T."/>
            <person name="Meckenstock R.U."/>
        </authorList>
    </citation>
    <scope>NUCLEOTIDE SEQUENCE</scope>
</reference>
<dbReference type="InterPro" id="IPR013328">
    <property type="entry name" value="6PGD_dom2"/>
</dbReference>
<keyword evidence="1" id="KW-0560">Oxidoreductase</keyword>
<dbReference type="Gene3D" id="1.10.1040.10">
    <property type="entry name" value="N-(1-d-carboxylethyl)-l-norvaline Dehydrogenase, domain 2"/>
    <property type="match status" value="1"/>
</dbReference>
<evidence type="ECO:0000256" key="1">
    <source>
        <dbReference type="ARBA" id="ARBA00023002"/>
    </source>
</evidence>
<dbReference type="GO" id="GO:0070403">
    <property type="term" value="F:NAD+ binding"/>
    <property type="evidence" value="ECO:0007669"/>
    <property type="project" value="InterPro"/>
</dbReference>
<dbReference type="GO" id="GO:0006635">
    <property type="term" value="P:fatty acid beta-oxidation"/>
    <property type="evidence" value="ECO:0007669"/>
    <property type="project" value="TreeGrafter"/>
</dbReference>
<name>D2XBK5_9BACT</name>
<dbReference type="Pfam" id="PF00725">
    <property type="entry name" value="3HCDH"/>
    <property type="match status" value="1"/>
</dbReference>
<dbReference type="InterPro" id="IPR006108">
    <property type="entry name" value="3HC_DH_C"/>
</dbReference>
<dbReference type="SUPFAM" id="SSF51735">
    <property type="entry name" value="NAD(P)-binding Rossmann-fold domains"/>
    <property type="match status" value="1"/>
</dbReference>
<dbReference type="Pfam" id="PF02737">
    <property type="entry name" value="3HCDH_N"/>
    <property type="match status" value="1"/>
</dbReference>
<feature type="domain" description="3-hydroxyacyl-CoA dehydrogenase NAD binding" evidence="4">
    <location>
        <begin position="13"/>
        <end position="191"/>
    </location>
</feature>